<evidence type="ECO:0000313" key="2">
    <source>
        <dbReference type="Proteomes" id="UP000824202"/>
    </source>
</evidence>
<dbReference type="EMBL" id="DXFT01000139">
    <property type="protein sequence ID" value="HIX03895.1"/>
    <property type="molecule type" value="Genomic_DNA"/>
</dbReference>
<gene>
    <name evidence="1" type="ORF">H9863_07265</name>
</gene>
<dbReference type="Pfam" id="PF02596">
    <property type="entry name" value="DUF169"/>
    <property type="match status" value="1"/>
</dbReference>
<dbReference type="AlphaFoldDB" id="A0A9D2ACI1"/>
<comment type="caution">
    <text evidence="1">The sequence shown here is derived from an EMBL/GenBank/DDBJ whole genome shotgun (WGS) entry which is preliminary data.</text>
</comment>
<accession>A0A9D2ACI1</accession>
<organism evidence="1 2">
    <name type="scientific">Candidatus Odoribacter faecigallinarum</name>
    <dbReference type="NCBI Taxonomy" id="2838706"/>
    <lineage>
        <taxon>Bacteria</taxon>
        <taxon>Pseudomonadati</taxon>
        <taxon>Bacteroidota</taxon>
        <taxon>Bacteroidia</taxon>
        <taxon>Bacteroidales</taxon>
        <taxon>Odoribacteraceae</taxon>
        <taxon>Odoribacter</taxon>
    </lineage>
</organism>
<proteinExistence type="predicted"/>
<reference evidence="1" key="2">
    <citation type="submission" date="2021-04" db="EMBL/GenBank/DDBJ databases">
        <authorList>
            <person name="Gilroy R."/>
        </authorList>
    </citation>
    <scope>NUCLEOTIDE SEQUENCE</scope>
    <source>
        <strain evidence="1">23274</strain>
    </source>
</reference>
<sequence>MEIQQFIDNYREAFTDKAPLPVAFWYSHDPLAPGTGKIGGCLFKVFAGVMRGTPASLSAETLGCGGGKFYTGFAPMPERVPNFVSLTEHYKATPDLVREGIAAMDVQPAPAPWLNFARIDSLSSFGGVEGLLFLATPDILSGLAAWAYFDNNDPSALSAPFGSGCSATLTAALAENRRGGRRAFIGLFDPSVRKHLPAGVLGFAVPMSRFRELSAAMRSTCLFGTPAWSAIRARIAASGD</sequence>
<dbReference type="Proteomes" id="UP000824202">
    <property type="component" value="Unassembled WGS sequence"/>
</dbReference>
<reference evidence="1" key="1">
    <citation type="journal article" date="2021" name="PeerJ">
        <title>Extensive microbial diversity within the chicken gut microbiome revealed by metagenomics and culture.</title>
        <authorList>
            <person name="Gilroy R."/>
            <person name="Ravi A."/>
            <person name="Getino M."/>
            <person name="Pursley I."/>
            <person name="Horton D.L."/>
            <person name="Alikhan N.F."/>
            <person name="Baker D."/>
            <person name="Gharbi K."/>
            <person name="Hall N."/>
            <person name="Watson M."/>
            <person name="Adriaenssens E.M."/>
            <person name="Foster-Nyarko E."/>
            <person name="Jarju S."/>
            <person name="Secka A."/>
            <person name="Antonio M."/>
            <person name="Oren A."/>
            <person name="Chaudhuri R.R."/>
            <person name="La Ragione R."/>
            <person name="Hildebrand F."/>
            <person name="Pallen M.J."/>
        </authorList>
    </citation>
    <scope>NUCLEOTIDE SEQUENCE</scope>
    <source>
        <strain evidence="1">23274</strain>
    </source>
</reference>
<protein>
    <submittedName>
        <fullName evidence="1">DUF169 domain-containing protein</fullName>
    </submittedName>
</protein>
<evidence type="ECO:0000313" key="1">
    <source>
        <dbReference type="EMBL" id="HIX03895.1"/>
    </source>
</evidence>
<dbReference type="InterPro" id="IPR003748">
    <property type="entry name" value="DUF169"/>
</dbReference>
<name>A0A9D2ACI1_9BACT</name>